<dbReference type="AlphaFoldDB" id="A0A9Q1AMR7"/>
<accession>A0A9Q1AMR7</accession>
<name>A0A9Q1AMR7_9ROSI</name>
<comment type="caution">
    <text evidence="1">The sequence shown here is derived from an EMBL/GenBank/DDBJ whole genome shotgun (WGS) entry which is preliminary data.</text>
</comment>
<reference evidence="1" key="1">
    <citation type="submission" date="2022-11" db="EMBL/GenBank/DDBJ databases">
        <authorList>
            <person name="Hyden B.L."/>
            <person name="Feng K."/>
            <person name="Yates T."/>
            <person name="Jawdy S."/>
            <person name="Smart L.B."/>
            <person name="Muchero W."/>
        </authorList>
    </citation>
    <scope>NUCLEOTIDE SEQUENCE</scope>
    <source>
        <tissue evidence="1">Shoot tip</tissue>
    </source>
</reference>
<keyword evidence="2" id="KW-1185">Reference proteome</keyword>
<dbReference type="EMBL" id="JAPFFM010000001">
    <property type="protein sequence ID" value="KAJ6776998.1"/>
    <property type="molecule type" value="Genomic_DNA"/>
</dbReference>
<reference evidence="1" key="2">
    <citation type="journal article" date="2023" name="Int. J. Mol. Sci.">
        <title>De Novo Assembly and Annotation of 11 Diverse Shrub Willow (Salix) Genomes Reveals Novel Gene Organization in Sex-Linked Regions.</title>
        <authorList>
            <person name="Hyden B."/>
            <person name="Feng K."/>
            <person name="Yates T.B."/>
            <person name="Jawdy S."/>
            <person name="Cereghino C."/>
            <person name="Smart L.B."/>
            <person name="Muchero W."/>
        </authorList>
    </citation>
    <scope>NUCLEOTIDE SEQUENCE</scope>
    <source>
        <tissue evidence="1">Shoot tip</tissue>
    </source>
</reference>
<sequence length="36" mass="3908">MLGKSWKTTRQLASVGFLLGTSRRGSSPCMLLSSHL</sequence>
<evidence type="ECO:0000313" key="2">
    <source>
        <dbReference type="Proteomes" id="UP001151752"/>
    </source>
</evidence>
<protein>
    <submittedName>
        <fullName evidence="1">Uncharacterized protein</fullName>
    </submittedName>
</protein>
<evidence type="ECO:0000313" key="1">
    <source>
        <dbReference type="EMBL" id="KAJ6776998.1"/>
    </source>
</evidence>
<dbReference type="Proteomes" id="UP001151752">
    <property type="component" value="Chromosome 16"/>
</dbReference>
<organism evidence="1 2">
    <name type="scientific">Salix koriyanagi</name>
    <dbReference type="NCBI Taxonomy" id="2511006"/>
    <lineage>
        <taxon>Eukaryota</taxon>
        <taxon>Viridiplantae</taxon>
        <taxon>Streptophyta</taxon>
        <taxon>Embryophyta</taxon>
        <taxon>Tracheophyta</taxon>
        <taxon>Spermatophyta</taxon>
        <taxon>Magnoliopsida</taxon>
        <taxon>eudicotyledons</taxon>
        <taxon>Gunneridae</taxon>
        <taxon>Pentapetalae</taxon>
        <taxon>rosids</taxon>
        <taxon>fabids</taxon>
        <taxon>Malpighiales</taxon>
        <taxon>Salicaceae</taxon>
        <taxon>Saliceae</taxon>
        <taxon>Salix</taxon>
    </lineage>
</organism>
<gene>
    <name evidence="1" type="ORF">OIU74_001054</name>
</gene>
<proteinExistence type="predicted"/>